<evidence type="ECO:0000256" key="1">
    <source>
        <dbReference type="SAM" id="MobiDB-lite"/>
    </source>
</evidence>
<evidence type="ECO:0000313" key="3">
    <source>
        <dbReference type="Proteomes" id="UP000634136"/>
    </source>
</evidence>
<gene>
    <name evidence="2" type="ORF">G2W53_004458</name>
</gene>
<feature type="region of interest" description="Disordered" evidence="1">
    <location>
        <begin position="1"/>
        <end position="28"/>
    </location>
</feature>
<evidence type="ECO:0000313" key="2">
    <source>
        <dbReference type="EMBL" id="KAF7842160.1"/>
    </source>
</evidence>
<proteinExistence type="predicted"/>
<dbReference type="AlphaFoldDB" id="A0A835CJD2"/>
<comment type="caution">
    <text evidence="2">The sequence shown here is derived from an EMBL/GenBank/DDBJ whole genome shotgun (WGS) entry which is preliminary data.</text>
</comment>
<protein>
    <recommendedName>
        <fullName evidence="4">Retrotransposon Copia-like N-terminal domain-containing protein</fullName>
    </recommendedName>
</protein>
<dbReference type="Proteomes" id="UP000634136">
    <property type="component" value="Unassembled WGS sequence"/>
</dbReference>
<keyword evidence="3" id="KW-1185">Reference proteome</keyword>
<accession>A0A835CJD2</accession>
<name>A0A835CJD2_9FABA</name>
<dbReference type="EMBL" id="JAAIUW010000002">
    <property type="protein sequence ID" value="KAF7842160.1"/>
    <property type="molecule type" value="Genomic_DNA"/>
</dbReference>
<sequence length="104" mass="11365">MEGANSETSSQRKSTGSINVPHTEDGQMVLHNSDQPRMVLETSPLTGTNYFTWSITMKTSVEQERYRVSLGPQLYKSKGKDQILNLGPLLGVGKTYAMVASAEG</sequence>
<feature type="compositionally biased region" description="Polar residues" evidence="1">
    <location>
        <begin position="1"/>
        <end position="20"/>
    </location>
</feature>
<evidence type="ECO:0008006" key="4">
    <source>
        <dbReference type="Google" id="ProtNLM"/>
    </source>
</evidence>
<organism evidence="2 3">
    <name type="scientific">Senna tora</name>
    <dbReference type="NCBI Taxonomy" id="362788"/>
    <lineage>
        <taxon>Eukaryota</taxon>
        <taxon>Viridiplantae</taxon>
        <taxon>Streptophyta</taxon>
        <taxon>Embryophyta</taxon>
        <taxon>Tracheophyta</taxon>
        <taxon>Spermatophyta</taxon>
        <taxon>Magnoliopsida</taxon>
        <taxon>eudicotyledons</taxon>
        <taxon>Gunneridae</taxon>
        <taxon>Pentapetalae</taxon>
        <taxon>rosids</taxon>
        <taxon>fabids</taxon>
        <taxon>Fabales</taxon>
        <taxon>Fabaceae</taxon>
        <taxon>Caesalpinioideae</taxon>
        <taxon>Cassia clade</taxon>
        <taxon>Senna</taxon>
    </lineage>
</organism>
<reference evidence="2" key="1">
    <citation type="submission" date="2020-09" db="EMBL/GenBank/DDBJ databases">
        <title>Genome-Enabled Discovery of Anthraquinone Biosynthesis in Senna tora.</title>
        <authorList>
            <person name="Kang S.-H."/>
            <person name="Pandey R.P."/>
            <person name="Lee C.-M."/>
            <person name="Sim J.-S."/>
            <person name="Jeong J.-T."/>
            <person name="Choi B.-S."/>
            <person name="Jung M."/>
            <person name="Ginzburg D."/>
            <person name="Zhao K."/>
            <person name="Won S.Y."/>
            <person name="Oh T.-J."/>
            <person name="Yu Y."/>
            <person name="Kim N.-H."/>
            <person name="Lee O.R."/>
            <person name="Lee T.-H."/>
            <person name="Bashyal P."/>
            <person name="Kim T.-S."/>
            <person name="Lee W.-H."/>
            <person name="Kawkins C."/>
            <person name="Kim C.-K."/>
            <person name="Kim J.S."/>
            <person name="Ahn B.O."/>
            <person name="Rhee S.Y."/>
            <person name="Sohng J.K."/>
        </authorList>
    </citation>
    <scope>NUCLEOTIDE SEQUENCE</scope>
    <source>
        <tissue evidence="2">Leaf</tissue>
    </source>
</reference>